<evidence type="ECO:0000313" key="3">
    <source>
        <dbReference type="Proteomes" id="UP000242313"/>
    </source>
</evidence>
<name>A0A2A3MM57_9PSED</name>
<organism evidence="2 3">
    <name type="scientific">Pseudomonas abyssi</name>
    <dbReference type="NCBI Taxonomy" id="170540"/>
    <lineage>
        <taxon>Bacteria</taxon>
        <taxon>Pseudomonadati</taxon>
        <taxon>Pseudomonadota</taxon>
        <taxon>Gammaproteobacteria</taxon>
        <taxon>Pseudomonadales</taxon>
        <taxon>Pseudomonadaceae</taxon>
        <taxon>Pseudomonas</taxon>
    </lineage>
</organism>
<evidence type="ECO:0000313" key="2">
    <source>
        <dbReference type="EMBL" id="PBK05930.1"/>
    </source>
</evidence>
<dbReference type="Proteomes" id="UP000242313">
    <property type="component" value="Unassembled WGS sequence"/>
</dbReference>
<dbReference type="Pfam" id="PF18406">
    <property type="entry name" value="DUF1281_C"/>
    <property type="match status" value="1"/>
</dbReference>
<comment type="caution">
    <text evidence="2">The sequence shown here is derived from an EMBL/GenBank/DDBJ whole genome shotgun (WGS) entry which is preliminary data.</text>
</comment>
<proteinExistence type="predicted"/>
<protein>
    <recommendedName>
        <fullName evidence="1">YubB ferredoxin-like domain-containing protein</fullName>
    </recommendedName>
</protein>
<accession>A0A2A3MM57</accession>
<feature type="domain" description="YubB ferredoxin-like" evidence="1">
    <location>
        <begin position="114"/>
        <end position="195"/>
    </location>
</feature>
<reference evidence="2 3" key="1">
    <citation type="submission" date="2017-09" db="EMBL/GenBank/DDBJ databases">
        <title>Pseudomonas abyssi sp. nov. isolated from Abyssopelagic Water.</title>
        <authorList>
            <person name="Wei Y."/>
        </authorList>
    </citation>
    <scope>NUCLEOTIDE SEQUENCE [LARGE SCALE GENOMIC DNA]</scope>
    <source>
        <strain evidence="2 3">MT5</strain>
    </source>
</reference>
<dbReference type="EMBL" id="NTMR01000002">
    <property type="protein sequence ID" value="PBK05930.1"/>
    <property type="molecule type" value="Genomic_DNA"/>
</dbReference>
<sequence>MPNHVTTRIKAPEHVIQALVSDNRIDFETLIPYPGKFDWNGVSGSAENLAEKVVGAPVSENPLLASLQLAARDRADIKALSNDEFEQFVQMLRNHRSTGFFHQMDFAREKWGTKWNAYQSVVDAAAGIASFDTAWSFPEPVIMALSERFPDYDIAVEYADEDIGSNCGKLLFRAGKVVERDIAGSWSESSEDERKRWSDFAYAVKGWEPDDD</sequence>
<dbReference type="RefSeq" id="WP_096003004.1">
    <property type="nucleotide sequence ID" value="NZ_NTMR01000002.1"/>
</dbReference>
<evidence type="ECO:0000259" key="1">
    <source>
        <dbReference type="Pfam" id="PF18406"/>
    </source>
</evidence>
<keyword evidence="3" id="KW-1185">Reference proteome</keyword>
<gene>
    <name evidence="2" type="ORF">CNQ84_00700</name>
</gene>
<dbReference type="AlphaFoldDB" id="A0A2A3MM57"/>
<dbReference type="InterPro" id="IPR041329">
    <property type="entry name" value="YubB_C"/>
</dbReference>